<feature type="transmembrane region" description="Helical" evidence="1">
    <location>
        <begin position="379"/>
        <end position="397"/>
    </location>
</feature>
<gene>
    <name evidence="3" type="ORF">SEMRO_205_G086230.1</name>
</gene>
<keyword evidence="1" id="KW-0812">Transmembrane</keyword>
<evidence type="ECO:0000256" key="1">
    <source>
        <dbReference type="SAM" id="Phobius"/>
    </source>
</evidence>
<feature type="chain" id="PRO_5040150014" evidence="2">
    <location>
        <begin position="26"/>
        <end position="399"/>
    </location>
</feature>
<keyword evidence="1" id="KW-1133">Transmembrane helix</keyword>
<evidence type="ECO:0000313" key="4">
    <source>
        <dbReference type="Proteomes" id="UP001153069"/>
    </source>
</evidence>
<feature type="signal peptide" evidence="2">
    <location>
        <begin position="1"/>
        <end position="25"/>
    </location>
</feature>
<evidence type="ECO:0000256" key="2">
    <source>
        <dbReference type="SAM" id="SignalP"/>
    </source>
</evidence>
<proteinExistence type="predicted"/>
<dbReference type="Proteomes" id="UP001153069">
    <property type="component" value="Unassembled WGS sequence"/>
</dbReference>
<accession>A0A9N8DPX0</accession>
<dbReference type="EMBL" id="CAICTM010000204">
    <property type="protein sequence ID" value="CAB9504689.1"/>
    <property type="molecule type" value="Genomic_DNA"/>
</dbReference>
<dbReference type="AlphaFoldDB" id="A0A9N8DPX0"/>
<reference evidence="3" key="1">
    <citation type="submission" date="2020-06" db="EMBL/GenBank/DDBJ databases">
        <authorList>
            <consortium name="Plant Systems Biology data submission"/>
        </authorList>
    </citation>
    <scope>NUCLEOTIDE SEQUENCE</scope>
    <source>
        <strain evidence="3">D6</strain>
    </source>
</reference>
<keyword evidence="4" id="KW-1185">Reference proteome</keyword>
<organism evidence="3 4">
    <name type="scientific">Seminavis robusta</name>
    <dbReference type="NCBI Taxonomy" id="568900"/>
    <lineage>
        <taxon>Eukaryota</taxon>
        <taxon>Sar</taxon>
        <taxon>Stramenopiles</taxon>
        <taxon>Ochrophyta</taxon>
        <taxon>Bacillariophyta</taxon>
        <taxon>Bacillariophyceae</taxon>
        <taxon>Bacillariophycidae</taxon>
        <taxon>Naviculales</taxon>
        <taxon>Naviculaceae</taxon>
        <taxon>Seminavis</taxon>
    </lineage>
</organism>
<comment type="caution">
    <text evidence="3">The sequence shown here is derived from an EMBL/GenBank/DDBJ whole genome shotgun (WGS) entry which is preliminary data.</text>
</comment>
<keyword evidence="1" id="KW-0472">Membrane</keyword>
<protein>
    <submittedName>
        <fullName evidence="3">Uncharacterized protein</fullName>
    </submittedName>
</protein>
<name>A0A9N8DPX0_9STRA</name>
<evidence type="ECO:0000313" key="3">
    <source>
        <dbReference type="EMBL" id="CAB9504689.1"/>
    </source>
</evidence>
<sequence length="399" mass="42876">MQGVRVDVVVSMVMVLVGLVLPCLGQGDLDVTVTGVSAYSLSFDTGPGMPEATNTVEIQIFDKCRMQGQGQKDQGYWFPSSTVTGIEAEVSDVNNAPGTGNTITYRFVEGIEGNTDVYTKLDSTTAILSFCVQVGLYINGYLANWEEVRVHYDIDLATDINDQGDPMVFVASAEGFVASAEETGLDENSMVGYFCDPQTLKEIPGGSATMTQGSTVTTCFEVVDEARRSLQGNGNGKNKHTQFEMSDIMDLLIKDLGDSQAAQSIIVASQNARGVGFAKKACRKKGKSTVTCSVSFLLKADFYDYNAAQLTGEGSAVVDLGEAGRRHLVKFRTSSENNENGLRRLGGAQVVAPTAVKPTAFKVERRNFDRRVSGAASNYSMVGVAWAAFFVVSIVFFSV</sequence>
<keyword evidence="2" id="KW-0732">Signal</keyword>